<dbReference type="Pfam" id="PF00588">
    <property type="entry name" value="SpoU_methylase"/>
    <property type="match status" value="1"/>
</dbReference>
<accession>A0A9D1FNN4</accession>
<dbReference type="InterPro" id="IPR029026">
    <property type="entry name" value="tRNA_m1G_MTases_N"/>
</dbReference>
<protein>
    <submittedName>
        <fullName evidence="5">RNA methyltransferase</fullName>
    </submittedName>
</protein>
<dbReference type="InterPro" id="IPR029028">
    <property type="entry name" value="Alpha/beta_knot_MTases"/>
</dbReference>
<comment type="similarity">
    <text evidence="1">Belongs to the class IV-like SAM-binding methyltransferase superfamily. RNA methyltransferase TrmH family.</text>
</comment>
<dbReference type="PANTHER" id="PTHR43191:SF2">
    <property type="entry name" value="RRNA METHYLTRANSFERASE 3, MITOCHONDRIAL"/>
    <property type="match status" value="1"/>
</dbReference>
<evidence type="ECO:0000313" key="6">
    <source>
        <dbReference type="Proteomes" id="UP000824002"/>
    </source>
</evidence>
<dbReference type="InterPro" id="IPR013123">
    <property type="entry name" value="SpoU_subst-bd"/>
</dbReference>
<dbReference type="AlphaFoldDB" id="A0A9D1FNN4"/>
<name>A0A9D1FNN4_9FIRM</name>
<dbReference type="InterPro" id="IPR001537">
    <property type="entry name" value="SpoU_MeTrfase"/>
</dbReference>
<reference evidence="5" key="2">
    <citation type="journal article" date="2021" name="PeerJ">
        <title>Extensive microbial diversity within the chicken gut microbiome revealed by metagenomics and culture.</title>
        <authorList>
            <person name="Gilroy R."/>
            <person name="Ravi A."/>
            <person name="Getino M."/>
            <person name="Pursley I."/>
            <person name="Horton D.L."/>
            <person name="Alikhan N.F."/>
            <person name="Baker D."/>
            <person name="Gharbi K."/>
            <person name="Hall N."/>
            <person name="Watson M."/>
            <person name="Adriaenssens E.M."/>
            <person name="Foster-Nyarko E."/>
            <person name="Jarju S."/>
            <person name="Secka A."/>
            <person name="Antonio M."/>
            <person name="Oren A."/>
            <person name="Chaudhuri R.R."/>
            <person name="La Ragione R."/>
            <person name="Hildebrand F."/>
            <person name="Pallen M.J."/>
        </authorList>
    </citation>
    <scope>NUCLEOTIDE SEQUENCE</scope>
    <source>
        <strain evidence="5">CHK199-13235</strain>
    </source>
</reference>
<dbReference type="InterPro" id="IPR051259">
    <property type="entry name" value="rRNA_Methyltransferase"/>
</dbReference>
<sequence length="260" mass="28006">MEKIESRDNGRVKEYGKIASSRKQREESGLFAIEGVKLLGEALRCGLSVEQVFVTAQCFKSHGELAALLEKCPRVFEISRGVEEKISQSQSPQGVYALCKRLDKRENMVKIDSNGSYLALWDLQDPGNVGTILRGADAMGLSGVILSRNCCDLYNLKTIRAAMGSLFRVPVLVTDMEKFLGESGLKSYAAVVSPDAQNAAGMDFSGAVVVIGNEGNGLSAEQAAACDTPITIPMRGNAESLNAAMAATIFMWEMARGKII</sequence>
<dbReference type="InterPro" id="IPR029064">
    <property type="entry name" value="Ribosomal_eL30-like_sf"/>
</dbReference>
<evidence type="ECO:0000256" key="3">
    <source>
        <dbReference type="ARBA" id="ARBA00022679"/>
    </source>
</evidence>
<dbReference type="GO" id="GO:0006396">
    <property type="term" value="P:RNA processing"/>
    <property type="evidence" value="ECO:0007669"/>
    <property type="project" value="InterPro"/>
</dbReference>
<dbReference type="SMART" id="SM00967">
    <property type="entry name" value="SpoU_sub_bind"/>
    <property type="match status" value="1"/>
</dbReference>
<dbReference type="SUPFAM" id="SSF75217">
    <property type="entry name" value="alpha/beta knot"/>
    <property type="match status" value="1"/>
</dbReference>
<dbReference type="Gene3D" id="3.40.1280.10">
    <property type="match status" value="1"/>
</dbReference>
<evidence type="ECO:0000256" key="2">
    <source>
        <dbReference type="ARBA" id="ARBA00022603"/>
    </source>
</evidence>
<dbReference type="GO" id="GO:0003723">
    <property type="term" value="F:RNA binding"/>
    <property type="evidence" value="ECO:0007669"/>
    <property type="project" value="InterPro"/>
</dbReference>
<dbReference type="EMBL" id="DVJP01000045">
    <property type="protein sequence ID" value="HIS76510.1"/>
    <property type="molecule type" value="Genomic_DNA"/>
</dbReference>
<keyword evidence="2 5" id="KW-0489">Methyltransferase</keyword>
<feature type="domain" description="RNA 2-O ribose methyltransferase substrate binding" evidence="4">
    <location>
        <begin position="32"/>
        <end position="105"/>
    </location>
</feature>
<dbReference type="Pfam" id="PF22435">
    <property type="entry name" value="MRM3-like_sub_bind"/>
    <property type="match status" value="1"/>
</dbReference>
<dbReference type="SUPFAM" id="SSF55315">
    <property type="entry name" value="L30e-like"/>
    <property type="match status" value="1"/>
</dbReference>
<dbReference type="PANTHER" id="PTHR43191">
    <property type="entry name" value="RRNA METHYLTRANSFERASE 3"/>
    <property type="match status" value="1"/>
</dbReference>
<dbReference type="Gene3D" id="3.30.1330.30">
    <property type="match status" value="1"/>
</dbReference>
<dbReference type="GO" id="GO:0032259">
    <property type="term" value="P:methylation"/>
    <property type="evidence" value="ECO:0007669"/>
    <property type="project" value="UniProtKB-KW"/>
</dbReference>
<comment type="caution">
    <text evidence="5">The sequence shown here is derived from an EMBL/GenBank/DDBJ whole genome shotgun (WGS) entry which is preliminary data.</text>
</comment>
<dbReference type="InterPro" id="IPR053888">
    <property type="entry name" value="MRM3-like_sub_bind"/>
</dbReference>
<dbReference type="GO" id="GO:0005737">
    <property type="term" value="C:cytoplasm"/>
    <property type="evidence" value="ECO:0007669"/>
    <property type="project" value="UniProtKB-ARBA"/>
</dbReference>
<evidence type="ECO:0000313" key="5">
    <source>
        <dbReference type="EMBL" id="HIS76510.1"/>
    </source>
</evidence>
<proteinExistence type="inferred from homology"/>
<reference evidence="5" key="1">
    <citation type="submission" date="2020-10" db="EMBL/GenBank/DDBJ databases">
        <authorList>
            <person name="Gilroy R."/>
        </authorList>
    </citation>
    <scope>NUCLEOTIDE SEQUENCE</scope>
    <source>
        <strain evidence="5">CHK199-13235</strain>
    </source>
</reference>
<evidence type="ECO:0000259" key="4">
    <source>
        <dbReference type="SMART" id="SM00967"/>
    </source>
</evidence>
<gene>
    <name evidence="5" type="ORF">IAB51_06830</name>
</gene>
<dbReference type="CDD" id="cd18095">
    <property type="entry name" value="SpoU-like_rRNA-MTase"/>
    <property type="match status" value="1"/>
</dbReference>
<organism evidence="5 6">
    <name type="scientific">Candidatus Merdivicinus excrementipullorum</name>
    <dbReference type="NCBI Taxonomy" id="2840867"/>
    <lineage>
        <taxon>Bacteria</taxon>
        <taxon>Bacillati</taxon>
        <taxon>Bacillota</taxon>
        <taxon>Clostridia</taxon>
        <taxon>Eubacteriales</taxon>
        <taxon>Oscillospiraceae</taxon>
        <taxon>Oscillospiraceae incertae sedis</taxon>
        <taxon>Candidatus Merdivicinus</taxon>
    </lineage>
</organism>
<dbReference type="Proteomes" id="UP000824002">
    <property type="component" value="Unassembled WGS sequence"/>
</dbReference>
<keyword evidence="3" id="KW-0808">Transferase</keyword>
<evidence type="ECO:0000256" key="1">
    <source>
        <dbReference type="ARBA" id="ARBA00007228"/>
    </source>
</evidence>
<dbReference type="GO" id="GO:0008173">
    <property type="term" value="F:RNA methyltransferase activity"/>
    <property type="evidence" value="ECO:0007669"/>
    <property type="project" value="InterPro"/>
</dbReference>